<feature type="region of interest" description="Disordered" evidence="1">
    <location>
        <begin position="354"/>
        <end position="397"/>
    </location>
</feature>
<keyword evidence="2" id="KW-0472">Membrane</keyword>
<feature type="region of interest" description="Disordered" evidence="1">
    <location>
        <begin position="36"/>
        <end position="69"/>
    </location>
</feature>
<dbReference type="EMBL" id="HBIX01022061">
    <property type="protein sequence ID" value="CAE0722684.1"/>
    <property type="molecule type" value="Transcribed_RNA"/>
</dbReference>
<dbReference type="PANTHER" id="PTHR42264">
    <property type="entry name" value="EPHRIN_REC_LIKE DOMAIN-CONTAINING PROTEIN"/>
    <property type="match status" value="1"/>
</dbReference>
<sequence>MSNSDHHSILQIHADNNNNNNNRRNLGEWRQIMEEEPQDASNNNDTFNDSNTNNNRDSKTNNNNNAGPIRRRINSFTITLEPLSQGLTYAEAVNVRNTIESVLQEYFFAVQPWAVTTENGSSNDWQGDDDFGGAIRNGSESGRTSTATLQQRDNKNLVPVAEGSVTYVGLAQILENRRTELGVELTMNGLVYFVEGSTNIPDETELLQTMLEQDALGNSDTVVEALKAFFPSLQLVTIDVAIDVASDSSSSSVSTTTTNAGTDSTTVSGTEIVATQPVVAVDGETATATTLPPRTPEQTETREKTKVMAVTGEEALVPTSNNNLAALAGGVTAGMVVAALVLGMFFLALQRRRRRGKGGRNGVNDRDSGNEYLVRLDDTEKGRGLSEGDWNANSISNMPAATNDVVLATTATTTSKEEESSRHRSSDDGDNNDGDARVETPRVGRSINTNVNASDTSATEDSSPGSDAYISPPNALSYISSFFQRATSNSSNSTEHKQQRQHQRLDSTSSASSSRTERRNINDTMYDFDGDGTLSDFDDAVSIQPHRVPLQSLESFEEQHKGMTRHDLVVQKDQLESSFEKRLTNTGRSAMTMHMTMMSNTPTGTSTESNLSYSSSSVSSREQSRSFQAAGIIPSQSQGVPGTLTVHKTKRKEMEDERERERAEYESQQHQQQRVPQRYSNPAMLLPNPYIRRRSVPVGPNTNTAPKDRSAPCVLTPTEITAASLAHRKASSDTGTSGLDMIPKIVPPAWWSAIVSSPSNNSNESSGNGSGSSATEQYRGRKERRSSAAAAAGVYNDDLDFDDLNYSGDEENTFGKATSDGWDPADTELSSAGDASSKADIDMVMFHPRVGNQAGQSILHNSVRKESVKLQRKRLSSKNQNNNSNNTYDIERHRSYSFSDDSSSDEENNVLKFDGSTDMEI</sequence>
<feature type="region of interest" description="Disordered" evidence="1">
    <location>
        <begin position="812"/>
        <end position="835"/>
    </location>
</feature>
<feature type="region of interest" description="Disordered" evidence="1">
    <location>
        <begin position="757"/>
        <end position="785"/>
    </location>
</feature>
<feature type="compositionally biased region" description="Polar residues" evidence="1">
    <location>
        <begin position="446"/>
        <end position="465"/>
    </location>
</feature>
<evidence type="ECO:0000256" key="2">
    <source>
        <dbReference type="SAM" id="Phobius"/>
    </source>
</evidence>
<dbReference type="AlphaFoldDB" id="A0A7S4APL2"/>
<accession>A0A7S4APL2</accession>
<keyword evidence="2" id="KW-1133">Transmembrane helix</keyword>
<feature type="compositionally biased region" description="Basic and acidic residues" evidence="1">
    <location>
        <begin position="415"/>
        <end position="427"/>
    </location>
</feature>
<name>A0A7S4APL2_9STRA</name>
<organism evidence="3">
    <name type="scientific">Pseudo-nitzschia australis</name>
    <dbReference type="NCBI Taxonomy" id="44445"/>
    <lineage>
        <taxon>Eukaryota</taxon>
        <taxon>Sar</taxon>
        <taxon>Stramenopiles</taxon>
        <taxon>Ochrophyta</taxon>
        <taxon>Bacillariophyta</taxon>
        <taxon>Bacillariophyceae</taxon>
        <taxon>Bacillariophycidae</taxon>
        <taxon>Bacillariales</taxon>
        <taxon>Bacillariaceae</taxon>
        <taxon>Pseudo-nitzschia</taxon>
    </lineage>
</organism>
<feature type="compositionally biased region" description="Low complexity" evidence="1">
    <location>
        <begin position="757"/>
        <end position="773"/>
    </location>
</feature>
<keyword evidence="2" id="KW-0812">Transmembrane</keyword>
<feature type="compositionally biased region" description="Low complexity" evidence="1">
    <location>
        <begin position="877"/>
        <end position="886"/>
    </location>
</feature>
<reference evidence="3" key="1">
    <citation type="submission" date="2021-01" db="EMBL/GenBank/DDBJ databases">
        <authorList>
            <person name="Corre E."/>
            <person name="Pelletier E."/>
            <person name="Niang G."/>
            <person name="Scheremetjew M."/>
            <person name="Finn R."/>
            <person name="Kale V."/>
            <person name="Holt S."/>
            <person name="Cochrane G."/>
            <person name="Meng A."/>
            <person name="Brown T."/>
            <person name="Cohen L."/>
        </authorList>
    </citation>
    <scope>NUCLEOTIDE SEQUENCE</scope>
    <source>
        <strain evidence="3">10249 10 AB</strain>
    </source>
</reference>
<feature type="region of interest" description="Disordered" evidence="1">
    <location>
        <begin position="853"/>
        <end position="921"/>
    </location>
</feature>
<feature type="compositionally biased region" description="Basic and acidic residues" evidence="1">
    <location>
        <begin position="363"/>
        <end position="386"/>
    </location>
</feature>
<feature type="compositionally biased region" description="Basic and acidic residues" evidence="1">
    <location>
        <begin position="652"/>
        <end position="667"/>
    </location>
</feature>
<evidence type="ECO:0000256" key="1">
    <source>
        <dbReference type="SAM" id="MobiDB-lite"/>
    </source>
</evidence>
<feature type="region of interest" description="Disordered" evidence="1">
    <location>
        <begin position="600"/>
        <end position="677"/>
    </location>
</feature>
<gene>
    <name evidence="3" type="ORF">PAUS00366_LOCUS15440</name>
</gene>
<feature type="region of interest" description="Disordered" evidence="1">
    <location>
        <begin position="487"/>
        <end position="525"/>
    </location>
</feature>
<feature type="compositionally biased region" description="Low complexity" evidence="1">
    <location>
        <begin position="41"/>
        <end position="65"/>
    </location>
</feature>
<protein>
    <submittedName>
        <fullName evidence="3">Uncharacterized protein</fullName>
    </submittedName>
</protein>
<feature type="compositionally biased region" description="Low complexity" evidence="1">
    <location>
        <begin position="606"/>
        <end position="621"/>
    </location>
</feature>
<evidence type="ECO:0000313" key="3">
    <source>
        <dbReference type="EMBL" id="CAE0722684.1"/>
    </source>
</evidence>
<feature type="transmembrane region" description="Helical" evidence="2">
    <location>
        <begin position="324"/>
        <end position="349"/>
    </location>
</feature>
<feature type="region of interest" description="Disordered" evidence="1">
    <location>
        <begin position="411"/>
        <end position="472"/>
    </location>
</feature>
<proteinExistence type="predicted"/>